<dbReference type="PANTHER" id="PTHR35336">
    <property type="entry name" value="ADENOSYLCOBINAMIDE AMIDOHYDROLASE"/>
    <property type="match status" value="1"/>
</dbReference>
<organism evidence="1 2">
    <name type="scientific">Wansuia hejianensis</name>
    <dbReference type="NCBI Taxonomy" id="2763667"/>
    <lineage>
        <taxon>Bacteria</taxon>
        <taxon>Bacillati</taxon>
        <taxon>Bacillota</taxon>
        <taxon>Clostridia</taxon>
        <taxon>Lachnospirales</taxon>
        <taxon>Lachnospiraceae</taxon>
        <taxon>Wansuia</taxon>
    </lineage>
</organism>
<dbReference type="Pfam" id="PF01955">
    <property type="entry name" value="CbiZ"/>
    <property type="match status" value="1"/>
</dbReference>
<keyword evidence="1" id="KW-0378">Hydrolase</keyword>
<dbReference type="Proteomes" id="UP000515860">
    <property type="component" value="Chromosome"/>
</dbReference>
<proteinExistence type="predicted"/>
<dbReference type="GO" id="GO:0016787">
    <property type="term" value="F:hydrolase activity"/>
    <property type="evidence" value="ECO:0007669"/>
    <property type="project" value="UniProtKB-KW"/>
</dbReference>
<dbReference type="EMBL" id="CP060635">
    <property type="protein sequence ID" value="QNM10549.1"/>
    <property type="molecule type" value="Genomic_DNA"/>
</dbReference>
<dbReference type="PANTHER" id="PTHR35336:SF5">
    <property type="entry name" value="ADENOSYLCOBINAMIDE AMIDOHYDROLASE"/>
    <property type="match status" value="1"/>
</dbReference>
<reference evidence="1 2" key="1">
    <citation type="submission" date="2020-08" db="EMBL/GenBank/DDBJ databases">
        <authorList>
            <person name="Liu C."/>
            <person name="Sun Q."/>
        </authorList>
    </citation>
    <scope>NUCLEOTIDE SEQUENCE [LARGE SCALE GENOMIC DNA]</scope>
    <source>
        <strain evidence="1 2">NSJ-29</strain>
    </source>
</reference>
<dbReference type="KEGG" id="whj:H9Q79_15530"/>
<keyword evidence="2" id="KW-1185">Reference proteome</keyword>
<evidence type="ECO:0000313" key="2">
    <source>
        <dbReference type="Proteomes" id="UP000515860"/>
    </source>
</evidence>
<dbReference type="InterPro" id="IPR002808">
    <property type="entry name" value="AdoCbi_amidolase"/>
</dbReference>
<name>A0A7G9GIB7_9FIRM</name>
<protein>
    <submittedName>
        <fullName evidence="1">Adenosylcobinamide amidohydrolase</fullName>
    </submittedName>
</protein>
<sequence length="369" mass="40622">MKIFQLPGGDEVHHYKKSLVVCFKGKRKVLSTGPNNGGYRTDLRAVFNNDGNPGPGMACTMRADTYREHMDILALEDLGLDPEHCSGLSTAASMDNVSVQTMSYEDFSVTAIVTGGIKNNAGRIGDPATWHEKSEASYQVKPGTINIILYIDADLSEGALARALVSCTEAKTAAIQELLAPSRYSRGLATGSGTDGTIIVCNAESDTYLTNAGKHSKLGEYIGKTVKKAVKEALYLQSGLCPSYQHNILNRMDRFGITEDSLWAAFQGRQAEGVISRAEFEDRLDHIKTDNTLVTYTSLYAHLLDQLDWELLSPEEAWEAGTQMLCLAGLQEEMTEKESLVQPGEREACICRMAEQYLERLINRIINYS</sequence>
<dbReference type="InterPro" id="IPR052209">
    <property type="entry name" value="CbiZ"/>
</dbReference>
<accession>A0A7G9GIB7</accession>
<gene>
    <name evidence="1" type="ORF">H9Q79_15530</name>
</gene>
<dbReference type="AlphaFoldDB" id="A0A7G9GIB7"/>
<evidence type="ECO:0000313" key="1">
    <source>
        <dbReference type="EMBL" id="QNM10549.1"/>
    </source>
</evidence>